<proteinExistence type="predicted"/>
<protein>
    <submittedName>
        <fullName evidence="1">Uncharacterized protein</fullName>
    </submittedName>
</protein>
<dbReference type="AlphaFoldDB" id="A0A1I3HK05"/>
<reference evidence="1 2" key="1">
    <citation type="submission" date="2016-10" db="EMBL/GenBank/DDBJ databases">
        <authorList>
            <person name="de Groot N.N."/>
        </authorList>
    </citation>
    <scope>NUCLEOTIDE SEQUENCE [LARGE SCALE GENOMIC DNA]</scope>
    <source>
        <strain evidence="1 2">CGMCC 1.11030</strain>
    </source>
</reference>
<dbReference type="Proteomes" id="UP000199377">
    <property type="component" value="Unassembled WGS sequence"/>
</dbReference>
<dbReference type="EMBL" id="FOQH01000006">
    <property type="protein sequence ID" value="SFI35840.1"/>
    <property type="molecule type" value="Genomic_DNA"/>
</dbReference>
<organism evidence="1 2">
    <name type="scientific">Albimonas pacifica</name>
    <dbReference type="NCBI Taxonomy" id="1114924"/>
    <lineage>
        <taxon>Bacteria</taxon>
        <taxon>Pseudomonadati</taxon>
        <taxon>Pseudomonadota</taxon>
        <taxon>Alphaproteobacteria</taxon>
        <taxon>Rhodobacterales</taxon>
        <taxon>Paracoccaceae</taxon>
        <taxon>Albimonas</taxon>
    </lineage>
</organism>
<dbReference type="RefSeq" id="WP_092860399.1">
    <property type="nucleotide sequence ID" value="NZ_FOQH01000006.1"/>
</dbReference>
<dbReference type="STRING" id="1114924.SAMN05216258_10629"/>
<evidence type="ECO:0000313" key="2">
    <source>
        <dbReference type="Proteomes" id="UP000199377"/>
    </source>
</evidence>
<sequence>MSETRTISLGGPEWSRGAVAAGAVVAEPEVEARRRDAATVARRVEEVRALLFCGWSRAEIRLQLHVGTELVDLALSRMSPSDRARRDAAVQARSRSKAEPVRVFAVPTPTGGRIYGRLDANADVVEAVRRRTGLDPWDYEERAA</sequence>
<gene>
    <name evidence="1" type="ORF">SAMN05216258_10629</name>
</gene>
<name>A0A1I3HK05_9RHOB</name>
<accession>A0A1I3HK05</accession>
<evidence type="ECO:0000313" key="1">
    <source>
        <dbReference type="EMBL" id="SFI35840.1"/>
    </source>
</evidence>
<keyword evidence="2" id="KW-1185">Reference proteome</keyword>